<dbReference type="AlphaFoldDB" id="A0AAN6RIL4"/>
<comment type="caution">
    <text evidence="2">The sequence shown here is derived from an EMBL/GenBank/DDBJ whole genome shotgun (WGS) entry which is preliminary data.</text>
</comment>
<sequence>MSTAALSAPHLEISAADTMDTHPEDRLDFDNSDIDIDVHSTGEHDDDVSLRDAGTDAGQDISTVLGDQDDFMADHEDLIEEDIVDLDIDVMEQPGSNNPDEDLIDYSDDEDAAVQDAPIVTATQEHDIDDAIAVEDEQKNLVVNIESRSSENLGEEEAVAHAADESHAHDKPTPAEEQESLPKQQHNERSSTQEQDEIGHDEYVEADATRNNTHEPERRASEPAVDSLAATGTETVPGEQSGQETQENNFYPVNVNFGGHDYWLFKDHDYEDSGDYLLEDDAQFMQPVNTIIDACRTALRTLGSDVPHDMELGFCLDSLHSVELYEDHPACHLATLNQILRVYLQLHAQDGNTDPGYFCISLVSRPRVYSLLEELTQAAQKGIGFSGLNSSIAAGTSLFNTHILSQSPEQGFVEWESGDEREAQSENQSGLQADQEDDGEPDTHEEGPVRELGDEHDPDAPFDANTETANEESGHEQLTSAAPDVHDERDVWQQNEHKQEVEQVDEHDEIYRDGTADAANEQPEDVVTTTDTPSTNVAAENASTIANTSEEKLANNTATEDVDSQHAQEDLLDYSDDEDNEAPENEVQITQASSDSATVQGDDLAQKEDHTEDATHNEQEGGAPGETEEFTFDGQAGQGDETFIDYEGLEHETHEYEGDEYDGHEVEGHEYDDRNYPYGEHDAQQQESQGDYDQGYTGDQDFEGYPAYDVFQDEENANYLDENEQQLTDDPNDTFVHAGVDAGEFDAAADAFDEANDPLDLDGAAAAAQQVQDQHAAEDDIDYSDEEDGAASQAQVATSAAANMVATSSSDLQNLSPQGQKRTIDEVGNDAGDASNSAGMSRSERSSLPIQNTVLTGQSDAKRPRV</sequence>
<accession>A0AAN6RIL4</accession>
<feature type="compositionally biased region" description="Basic and acidic residues" evidence="1">
    <location>
        <begin position="19"/>
        <end position="29"/>
    </location>
</feature>
<feature type="compositionally biased region" description="Polar residues" evidence="1">
    <location>
        <begin position="834"/>
        <end position="859"/>
    </location>
</feature>
<feature type="compositionally biased region" description="Polar residues" evidence="1">
    <location>
        <begin position="811"/>
        <end position="821"/>
    </location>
</feature>
<dbReference type="Proteomes" id="UP001280581">
    <property type="component" value="Unassembled WGS sequence"/>
</dbReference>
<dbReference type="Pfam" id="PF10336">
    <property type="entry name" value="DUF2420"/>
    <property type="match status" value="1"/>
</dbReference>
<feature type="compositionally biased region" description="Basic and acidic residues" evidence="1">
    <location>
        <begin position="185"/>
        <end position="199"/>
    </location>
</feature>
<reference evidence="2 3" key="1">
    <citation type="submission" date="2021-02" db="EMBL/GenBank/DDBJ databases">
        <title>Genome assembly of Pseudopithomyces chartarum.</title>
        <authorList>
            <person name="Jauregui R."/>
            <person name="Singh J."/>
            <person name="Voisey C."/>
        </authorList>
    </citation>
    <scope>NUCLEOTIDE SEQUENCE [LARGE SCALE GENOMIC DNA]</scope>
    <source>
        <strain evidence="2 3">AGR01</strain>
    </source>
</reference>
<feature type="compositionally biased region" description="Low complexity" evidence="1">
    <location>
        <begin position="790"/>
        <end position="810"/>
    </location>
</feature>
<feature type="compositionally biased region" description="Acidic residues" evidence="1">
    <location>
        <begin position="570"/>
        <end position="584"/>
    </location>
</feature>
<protein>
    <submittedName>
        <fullName evidence="2">Uncharacterized protein</fullName>
    </submittedName>
</protein>
<feature type="compositionally biased region" description="Basic and acidic residues" evidence="1">
    <location>
        <begin position="484"/>
        <end position="501"/>
    </location>
</feature>
<organism evidence="2 3">
    <name type="scientific">Pseudopithomyces chartarum</name>
    <dbReference type="NCBI Taxonomy" id="1892770"/>
    <lineage>
        <taxon>Eukaryota</taxon>
        <taxon>Fungi</taxon>
        <taxon>Dikarya</taxon>
        <taxon>Ascomycota</taxon>
        <taxon>Pezizomycotina</taxon>
        <taxon>Dothideomycetes</taxon>
        <taxon>Pleosporomycetidae</taxon>
        <taxon>Pleosporales</taxon>
        <taxon>Massarineae</taxon>
        <taxon>Didymosphaeriaceae</taxon>
        <taxon>Pseudopithomyces</taxon>
    </lineage>
</organism>
<feature type="compositionally biased region" description="Basic and acidic residues" evidence="1">
    <location>
        <begin position="648"/>
        <end position="684"/>
    </location>
</feature>
<keyword evidence="3" id="KW-1185">Reference proteome</keyword>
<proteinExistence type="predicted"/>
<feature type="compositionally biased region" description="Polar residues" evidence="1">
    <location>
        <begin position="527"/>
        <end position="559"/>
    </location>
</feature>
<feature type="compositionally biased region" description="Basic and acidic residues" evidence="1">
    <location>
        <begin position="158"/>
        <end position="174"/>
    </location>
</feature>
<feature type="compositionally biased region" description="Acidic residues" evidence="1">
    <location>
        <begin position="779"/>
        <end position="789"/>
    </location>
</feature>
<feature type="compositionally biased region" description="Basic and acidic residues" evidence="1">
    <location>
        <begin position="36"/>
        <end position="54"/>
    </location>
</feature>
<feature type="compositionally biased region" description="Basic and acidic residues" evidence="1">
    <location>
        <begin position="441"/>
        <end position="459"/>
    </location>
</feature>
<gene>
    <name evidence="2" type="ORF">GRF29_69g1693448</name>
</gene>
<dbReference type="InterPro" id="IPR018822">
    <property type="entry name" value="UPF0646"/>
</dbReference>
<feature type="region of interest" description="Disordered" evidence="1">
    <location>
        <begin position="766"/>
        <end position="866"/>
    </location>
</feature>
<dbReference type="EMBL" id="WVTA01000006">
    <property type="protein sequence ID" value="KAK3209404.1"/>
    <property type="molecule type" value="Genomic_DNA"/>
</dbReference>
<evidence type="ECO:0000313" key="2">
    <source>
        <dbReference type="EMBL" id="KAK3209404.1"/>
    </source>
</evidence>
<name>A0AAN6RIL4_9PLEO</name>
<feature type="compositionally biased region" description="Basic and acidic residues" evidence="1">
    <location>
        <begin position="604"/>
        <end position="619"/>
    </location>
</feature>
<evidence type="ECO:0000313" key="3">
    <source>
        <dbReference type="Proteomes" id="UP001280581"/>
    </source>
</evidence>
<feature type="region of interest" description="Disordered" evidence="1">
    <location>
        <begin position="415"/>
        <end position="704"/>
    </location>
</feature>
<evidence type="ECO:0000256" key="1">
    <source>
        <dbReference type="SAM" id="MobiDB-lite"/>
    </source>
</evidence>
<feature type="region of interest" description="Disordered" evidence="1">
    <location>
        <begin position="143"/>
        <end position="199"/>
    </location>
</feature>
<feature type="compositionally biased region" description="Low complexity" evidence="1">
    <location>
        <begin position="689"/>
        <end position="699"/>
    </location>
</feature>
<feature type="compositionally biased region" description="Polar residues" evidence="1">
    <location>
        <begin position="587"/>
        <end position="599"/>
    </location>
</feature>
<feature type="region of interest" description="Disordered" evidence="1">
    <location>
        <begin position="1"/>
        <end position="55"/>
    </location>
</feature>